<organism evidence="8 9">
    <name type="scientific">Hymenobacter canadensis</name>
    <dbReference type="NCBI Taxonomy" id="2999067"/>
    <lineage>
        <taxon>Bacteria</taxon>
        <taxon>Pseudomonadati</taxon>
        <taxon>Bacteroidota</taxon>
        <taxon>Cytophagia</taxon>
        <taxon>Cytophagales</taxon>
        <taxon>Hymenobacteraceae</taxon>
        <taxon>Hymenobacter</taxon>
    </lineage>
</organism>
<name>A0ABY7LVA2_9BACT</name>
<dbReference type="PANTHER" id="PTHR43856:SF1">
    <property type="entry name" value="MITOCHONDRIAL CARDIOLIPIN HYDROLASE"/>
    <property type="match status" value="1"/>
</dbReference>
<evidence type="ECO:0000259" key="7">
    <source>
        <dbReference type="Pfam" id="PF13091"/>
    </source>
</evidence>
<geneLocation type="plasmid" evidence="8 9">
    <name>unnamed2</name>
</geneLocation>
<evidence type="ECO:0000256" key="1">
    <source>
        <dbReference type="ARBA" id="ARBA00000798"/>
    </source>
</evidence>
<keyword evidence="9" id="KW-1185">Reference proteome</keyword>
<evidence type="ECO:0000256" key="4">
    <source>
        <dbReference type="ARBA" id="ARBA00022801"/>
    </source>
</evidence>
<protein>
    <recommendedName>
        <fullName evidence="3">phospholipase D</fullName>
        <ecNumber evidence="3">3.1.4.4</ecNumber>
    </recommendedName>
</protein>
<dbReference type="RefSeq" id="WP_269562331.1">
    <property type="nucleotide sequence ID" value="NZ_CP114769.1"/>
</dbReference>
<evidence type="ECO:0000256" key="2">
    <source>
        <dbReference type="ARBA" id="ARBA00008664"/>
    </source>
</evidence>
<dbReference type="EC" id="3.1.4.4" evidence="3"/>
<sequence length="109" mass="12242">MITSTTAPKACLSNKQFIDAGVVLYFSPDAHALHQKFCLIDEHLLLSGSYNWTYMAEQRNQENCVFSTESALIKRFGQEFQRLVSTLTPQTQPVRVAVSTPVAEAYLID</sequence>
<dbReference type="Proteomes" id="UP001211005">
    <property type="component" value="Plasmid unnamed2"/>
</dbReference>
<comment type="catalytic activity">
    <reaction evidence="1">
        <text>a 1,2-diacyl-sn-glycero-3-phosphocholine + H2O = a 1,2-diacyl-sn-glycero-3-phosphate + choline + H(+)</text>
        <dbReference type="Rhea" id="RHEA:14445"/>
        <dbReference type="ChEBI" id="CHEBI:15354"/>
        <dbReference type="ChEBI" id="CHEBI:15377"/>
        <dbReference type="ChEBI" id="CHEBI:15378"/>
        <dbReference type="ChEBI" id="CHEBI:57643"/>
        <dbReference type="ChEBI" id="CHEBI:58608"/>
        <dbReference type="EC" id="3.1.4.4"/>
    </reaction>
</comment>
<dbReference type="InterPro" id="IPR051406">
    <property type="entry name" value="PLD_domain"/>
</dbReference>
<dbReference type="Gene3D" id="3.30.870.10">
    <property type="entry name" value="Endonuclease Chain A"/>
    <property type="match status" value="1"/>
</dbReference>
<keyword evidence="8" id="KW-0614">Plasmid</keyword>
<dbReference type="EMBL" id="CP114769">
    <property type="protein sequence ID" value="WBA44313.1"/>
    <property type="molecule type" value="Genomic_DNA"/>
</dbReference>
<evidence type="ECO:0000313" key="8">
    <source>
        <dbReference type="EMBL" id="WBA44313.1"/>
    </source>
</evidence>
<evidence type="ECO:0000256" key="5">
    <source>
        <dbReference type="ARBA" id="ARBA00022963"/>
    </source>
</evidence>
<evidence type="ECO:0000256" key="3">
    <source>
        <dbReference type="ARBA" id="ARBA00012027"/>
    </source>
</evidence>
<keyword evidence="5" id="KW-0442">Lipid degradation</keyword>
<reference evidence="8 9" key="1">
    <citation type="submission" date="2022-12" db="EMBL/GenBank/DDBJ databases">
        <title>Hymenobacter canadensis sp. nov. isolated from lake water of the Cambridge Bay, Canada.</title>
        <authorList>
            <person name="Kim W.H."/>
            <person name="Lee Y.M."/>
        </authorList>
    </citation>
    <scope>NUCLEOTIDE SEQUENCE [LARGE SCALE GENOMIC DNA]</scope>
    <source>
        <strain evidence="8 9">PAMC 29467</strain>
        <plasmid evidence="8 9">unnamed2</plasmid>
    </source>
</reference>
<dbReference type="Pfam" id="PF13091">
    <property type="entry name" value="PLDc_2"/>
    <property type="match status" value="1"/>
</dbReference>
<keyword evidence="6" id="KW-0443">Lipid metabolism</keyword>
<comment type="similarity">
    <text evidence="2">Belongs to the phospholipase D family.</text>
</comment>
<evidence type="ECO:0000256" key="6">
    <source>
        <dbReference type="ARBA" id="ARBA00023098"/>
    </source>
</evidence>
<dbReference type="PANTHER" id="PTHR43856">
    <property type="entry name" value="CARDIOLIPIN HYDROLASE"/>
    <property type="match status" value="1"/>
</dbReference>
<proteinExistence type="inferred from homology"/>
<keyword evidence="4" id="KW-0378">Hydrolase</keyword>
<dbReference type="SUPFAM" id="SSF56024">
    <property type="entry name" value="Phospholipase D/nuclease"/>
    <property type="match status" value="1"/>
</dbReference>
<dbReference type="InterPro" id="IPR025202">
    <property type="entry name" value="PLD-like_dom"/>
</dbReference>
<feature type="domain" description="Phospholipase D-like" evidence="7">
    <location>
        <begin position="15"/>
        <end position="83"/>
    </location>
</feature>
<gene>
    <name evidence="8" type="ORF">O3303_21135</name>
</gene>
<evidence type="ECO:0000313" key="9">
    <source>
        <dbReference type="Proteomes" id="UP001211005"/>
    </source>
</evidence>
<accession>A0ABY7LVA2</accession>